<dbReference type="Pfam" id="PF17171">
    <property type="entry name" value="GST_C_6"/>
    <property type="match status" value="1"/>
</dbReference>
<feature type="domain" description="Thioredoxin-like fold" evidence="2">
    <location>
        <begin position="21"/>
        <end position="116"/>
    </location>
</feature>
<dbReference type="InterPro" id="IPR026928">
    <property type="entry name" value="FAX/IsoI-like"/>
</dbReference>
<dbReference type="SUPFAM" id="SSF47616">
    <property type="entry name" value="GST C-terminal domain-like"/>
    <property type="match status" value="1"/>
</dbReference>
<organism evidence="3 4">
    <name type="scientific">Sneathiella marina</name>
    <dbReference type="NCBI Taxonomy" id="2950108"/>
    <lineage>
        <taxon>Bacteria</taxon>
        <taxon>Pseudomonadati</taxon>
        <taxon>Pseudomonadota</taxon>
        <taxon>Alphaproteobacteria</taxon>
        <taxon>Sneathiellales</taxon>
        <taxon>Sneathiellaceae</taxon>
        <taxon>Sneathiella</taxon>
    </lineage>
</organism>
<dbReference type="InterPro" id="IPR036282">
    <property type="entry name" value="Glutathione-S-Trfase_C_sf"/>
</dbReference>
<evidence type="ECO:0000313" key="4">
    <source>
        <dbReference type="Proteomes" id="UP001056291"/>
    </source>
</evidence>
<dbReference type="InterPro" id="IPR040079">
    <property type="entry name" value="Glutathione_S-Trfase"/>
</dbReference>
<dbReference type="Pfam" id="PF17172">
    <property type="entry name" value="GST_N_4"/>
    <property type="match status" value="1"/>
</dbReference>
<evidence type="ECO:0000259" key="2">
    <source>
        <dbReference type="Pfam" id="PF17172"/>
    </source>
</evidence>
<dbReference type="SFLD" id="SFLDG01200">
    <property type="entry name" value="SUF1.1"/>
    <property type="match status" value="1"/>
</dbReference>
<dbReference type="RefSeq" id="WP_251934486.1">
    <property type="nucleotide sequence ID" value="NZ_CP098747.1"/>
</dbReference>
<dbReference type="Gene3D" id="3.40.30.110">
    <property type="match status" value="1"/>
</dbReference>
<evidence type="ECO:0000259" key="1">
    <source>
        <dbReference type="Pfam" id="PF17171"/>
    </source>
</evidence>
<evidence type="ECO:0000313" key="3">
    <source>
        <dbReference type="EMBL" id="USG61448.1"/>
    </source>
</evidence>
<dbReference type="SFLD" id="SFLDS00019">
    <property type="entry name" value="Glutathione_Transferase_(cytos"/>
    <property type="match status" value="1"/>
</dbReference>
<keyword evidence="4" id="KW-1185">Reference proteome</keyword>
<dbReference type="InterPro" id="IPR036249">
    <property type="entry name" value="Thioredoxin-like_sf"/>
</dbReference>
<dbReference type="InterPro" id="IPR033468">
    <property type="entry name" value="Metaxin_GST"/>
</dbReference>
<dbReference type="Proteomes" id="UP001056291">
    <property type="component" value="Chromosome"/>
</dbReference>
<protein>
    <submittedName>
        <fullName evidence="3">Glutathione S-transferase family protein</fullName>
    </submittedName>
</protein>
<proteinExistence type="predicted"/>
<dbReference type="InterPro" id="IPR050931">
    <property type="entry name" value="Mito_Protein_Transport_Metaxin"/>
</dbReference>
<gene>
    <name evidence="3" type="ORF">NBZ79_00465</name>
</gene>
<name>A0ABY4W5Q7_9PROT</name>
<dbReference type="SFLD" id="SFLDG01180">
    <property type="entry name" value="SUF1"/>
    <property type="match status" value="1"/>
</dbReference>
<reference evidence="3" key="1">
    <citation type="submission" date="2022-06" db="EMBL/GenBank/DDBJ databases">
        <title>Sneathiella actinostolidae sp. nov., isolated from a sea anemonein the Western Pacific Ocean.</title>
        <authorList>
            <person name="Wei M.J."/>
        </authorList>
    </citation>
    <scope>NUCLEOTIDE SEQUENCE</scope>
    <source>
        <strain evidence="3">PHK-P5</strain>
    </source>
</reference>
<feature type="domain" description="Metaxin glutathione S-transferase" evidence="1">
    <location>
        <begin position="169"/>
        <end position="228"/>
    </location>
</feature>
<dbReference type="EMBL" id="CP098747">
    <property type="protein sequence ID" value="USG61448.1"/>
    <property type="molecule type" value="Genomic_DNA"/>
</dbReference>
<accession>A0ABY4W5Q7</accession>
<dbReference type="InterPro" id="IPR012336">
    <property type="entry name" value="Thioredoxin-like_fold"/>
</dbReference>
<dbReference type="PANTHER" id="PTHR12289:SF41">
    <property type="entry name" value="FAILED AXON CONNECTIONS-RELATED"/>
    <property type="match status" value="1"/>
</dbReference>
<dbReference type="SUPFAM" id="SSF52833">
    <property type="entry name" value="Thioredoxin-like"/>
    <property type="match status" value="1"/>
</dbReference>
<dbReference type="Gene3D" id="1.20.1050.10">
    <property type="match status" value="1"/>
</dbReference>
<sequence length="245" mass="27479">METSSITIHQFPPFLQMQASPFGLKLETWLRMKKIPYETEVSFTKMGPKNKVPFATIDNDVIGDSELIIDRIKMDMAPSGLTDPLQETAPNDILIRRLVEEHLYFVLMHSRWIDEDGWASFQPLVFGHIPPIIRSLISRKIRKIVKRNLLAQGISRHSNEEIYAKGAIDIEALSNALGNKQYFAGTAPGLVDASAYGFIANLLYAPLRSPLLAAVKKHPNLVAYGDRMRREVWPNSPRGGGELAA</sequence>
<dbReference type="PANTHER" id="PTHR12289">
    <property type="entry name" value="METAXIN RELATED"/>
    <property type="match status" value="1"/>
</dbReference>
<dbReference type="CDD" id="cd03193">
    <property type="entry name" value="GST_C_Metaxin"/>
    <property type="match status" value="1"/>
</dbReference>